<evidence type="ECO:0000256" key="1">
    <source>
        <dbReference type="SAM" id="Coils"/>
    </source>
</evidence>
<protein>
    <submittedName>
        <fullName evidence="2">Uncharacterized protein</fullName>
    </submittedName>
</protein>
<gene>
    <name evidence="2" type="ORF">CIG75_12850</name>
</gene>
<dbReference type="Proteomes" id="UP000214688">
    <property type="component" value="Chromosome"/>
</dbReference>
<name>A0A223D318_9BACL</name>
<dbReference type="InterPro" id="IPR015058">
    <property type="entry name" value="DUF1878"/>
</dbReference>
<dbReference type="InterPro" id="IPR035945">
    <property type="entry name" value="YhaI-like_sf"/>
</dbReference>
<sequence>MISNTEDTKLKNLLEKADFQMDCLIIIYGDYRKKELEEVKERIRVIRDDQALLMKMEKELEKVEEDINSLLCEMDGTKLYRPEIAFHYLCVARDWDKDIVDNIFKICDKYQDSLHLGEQINHYEFEIDLEKELGFIHHQLAETIISTLNQEGLYAELYRALIKSRTSTKPL</sequence>
<feature type="coiled-coil region" evidence="1">
    <location>
        <begin position="46"/>
        <end position="73"/>
    </location>
</feature>
<evidence type="ECO:0000313" key="2">
    <source>
        <dbReference type="EMBL" id="ASS75787.1"/>
    </source>
</evidence>
<dbReference type="Gene3D" id="1.10.3750.10">
    <property type="entry name" value="YhaI-like"/>
    <property type="match status" value="1"/>
</dbReference>
<dbReference type="EMBL" id="CP022657">
    <property type="protein sequence ID" value="ASS75787.1"/>
    <property type="molecule type" value="Genomic_DNA"/>
</dbReference>
<dbReference type="RefSeq" id="WP_094237028.1">
    <property type="nucleotide sequence ID" value="NZ_CP022657.1"/>
</dbReference>
<dbReference type="Pfam" id="PF08963">
    <property type="entry name" value="DUF1878"/>
    <property type="match status" value="1"/>
</dbReference>
<reference evidence="2 3" key="1">
    <citation type="journal article" date="2015" name="Int. J. Syst. Evol. Microbiol.">
        <title>Tumebacillus algifaecis sp. nov., isolated from decomposing algal scum.</title>
        <authorList>
            <person name="Wu Y.F."/>
            <person name="Zhang B."/>
            <person name="Xing P."/>
            <person name="Wu Q.L."/>
            <person name="Liu S.J."/>
        </authorList>
    </citation>
    <scope>NUCLEOTIDE SEQUENCE [LARGE SCALE GENOMIC DNA]</scope>
    <source>
        <strain evidence="2 3">THMBR28</strain>
    </source>
</reference>
<organism evidence="2 3">
    <name type="scientific">Tumebacillus algifaecis</name>
    <dbReference type="NCBI Taxonomy" id="1214604"/>
    <lineage>
        <taxon>Bacteria</taxon>
        <taxon>Bacillati</taxon>
        <taxon>Bacillota</taxon>
        <taxon>Bacilli</taxon>
        <taxon>Bacillales</taxon>
        <taxon>Alicyclobacillaceae</taxon>
        <taxon>Tumebacillus</taxon>
    </lineage>
</organism>
<accession>A0A223D318</accession>
<keyword evidence="1" id="KW-0175">Coiled coil</keyword>
<dbReference type="AlphaFoldDB" id="A0A223D318"/>
<proteinExistence type="predicted"/>
<keyword evidence="3" id="KW-1185">Reference proteome</keyword>
<evidence type="ECO:0000313" key="3">
    <source>
        <dbReference type="Proteomes" id="UP000214688"/>
    </source>
</evidence>
<dbReference type="SUPFAM" id="SSF109915">
    <property type="entry name" value="Hypothetical protein YhaI"/>
    <property type="match status" value="1"/>
</dbReference>
<dbReference type="KEGG" id="tab:CIG75_12850"/>